<dbReference type="PRINTS" id="PR01301">
    <property type="entry name" value="RGSPROTEIN"/>
</dbReference>
<dbReference type="PANTHER" id="PTHR45746">
    <property type="entry name" value="LP21163P"/>
    <property type="match status" value="1"/>
</dbReference>
<evidence type="ECO:0000259" key="2">
    <source>
        <dbReference type="PROSITE" id="PS50132"/>
    </source>
</evidence>
<dbReference type="InterPro" id="IPR047017">
    <property type="entry name" value="RGS6/7/9/11_DHEX_sf"/>
</dbReference>
<comment type="caution">
    <text evidence="4">The sequence shown here is derived from an EMBL/GenBank/DDBJ whole genome shotgun (WGS) entry which is preliminary data.</text>
</comment>
<dbReference type="SMART" id="SM01224">
    <property type="entry name" value="G_gamma"/>
    <property type="match status" value="1"/>
</dbReference>
<dbReference type="AlphaFoldDB" id="A0A553NNM7"/>
<dbReference type="SMART" id="SM00315">
    <property type="entry name" value="RGS"/>
    <property type="match status" value="1"/>
</dbReference>
<proteinExistence type="predicted"/>
<dbReference type="STRING" id="6832.A0A553NNM7"/>
<protein>
    <recommendedName>
        <fullName evidence="6">Regulator of G-protein signaling 7</fullName>
    </recommendedName>
</protein>
<dbReference type="GO" id="GO:0035556">
    <property type="term" value="P:intracellular signal transduction"/>
    <property type="evidence" value="ECO:0007669"/>
    <property type="project" value="InterPro"/>
</dbReference>
<dbReference type="SMART" id="SM00049">
    <property type="entry name" value="DEP"/>
    <property type="match status" value="1"/>
</dbReference>
<dbReference type="InterPro" id="IPR036388">
    <property type="entry name" value="WH-like_DNA-bd_sf"/>
</dbReference>
<dbReference type="GO" id="GO:0007186">
    <property type="term" value="P:G protein-coupled receptor signaling pathway"/>
    <property type="evidence" value="ECO:0007669"/>
    <property type="project" value="InterPro"/>
</dbReference>
<dbReference type="CDD" id="cd00068">
    <property type="entry name" value="GGL"/>
    <property type="match status" value="1"/>
</dbReference>
<keyword evidence="5" id="KW-1185">Reference proteome</keyword>
<dbReference type="PROSITE" id="PS50132">
    <property type="entry name" value="RGS"/>
    <property type="match status" value="1"/>
</dbReference>
<dbReference type="GO" id="GO:0005737">
    <property type="term" value="C:cytoplasm"/>
    <property type="evidence" value="ECO:0007669"/>
    <property type="project" value="TreeGrafter"/>
</dbReference>
<dbReference type="Pfam" id="PF00615">
    <property type="entry name" value="RGS"/>
    <property type="match status" value="1"/>
</dbReference>
<dbReference type="GO" id="GO:0005096">
    <property type="term" value="F:GTPase activator activity"/>
    <property type="evidence" value="ECO:0007669"/>
    <property type="project" value="TreeGrafter"/>
</dbReference>
<dbReference type="OMA" id="YVEYDPC"/>
<dbReference type="FunFam" id="1.10.1240.60:FF:000001">
    <property type="entry name" value="Regulator of G-protein signaling 6"/>
    <property type="match status" value="1"/>
</dbReference>
<dbReference type="SUPFAM" id="SSF48097">
    <property type="entry name" value="Regulator of G-protein signaling, RGS"/>
    <property type="match status" value="1"/>
</dbReference>
<keyword evidence="1" id="KW-0734">Signal transduction inhibitor</keyword>
<dbReference type="Pfam" id="PF00631">
    <property type="entry name" value="G-gamma"/>
    <property type="match status" value="1"/>
</dbReference>
<dbReference type="Gene3D" id="1.10.167.10">
    <property type="entry name" value="Regulator of G-protein Signalling 4, domain 2"/>
    <property type="match status" value="1"/>
</dbReference>
<dbReference type="InterPro" id="IPR040759">
    <property type="entry name" value="RGS_DHEX"/>
</dbReference>
<dbReference type="OrthoDB" id="196547at2759"/>
<dbReference type="InterPro" id="IPR016137">
    <property type="entry name" value="RGS"/>
</dbReference>
<reference evidence="4 5" key="1">
    <citation type="journal article" date="2018" name="Nat. Ecol. Evol.">
        <title>Genomic signatures of mitonuclear coevolution across populations of Tigriopus californicus.</title>
        <authorList>
            <person name="Barreto F.S."/>
            <person name="Watson E.T."/>
            <person name="Lima T.G."/>
            <person name="Willett C.S."/>
            <person name="Edmands S."/>
            <person name="Li W."/>
            <person name="Burton R.S."/>
        </authorList>
    </citation>
    <scope>NUCLEOTIDE SEQUENCE [LARGE SCALE GENOMIC DNA]</scope>
    <source>
        <strain evidence="4 5">San Diego</strain>
    </source>
</reference>
<dbReference type="GO" id="GO:0043005">
    <property type="term" value="C:neuron projection"/>
    <property type="evidence" value="ECO:0007669"/>
    <property type="project" value="TreeGrafter"/>
</dbReference>
<dbReference type="FunFam" id="1.10.10.10:FF:000162">
    <property type="entry name" value="Regulator of G-protein signaling 6"/>
    <property type="match status" value="1"/>
</dbReference>
<evidence type="ECO:0008006" key="6">
    <source>
        <dbReference type="Google" id="ProtNLM"/>
    </source>
</evidence>
<dbReference type="Gene3D" id="1.10.10.10">
    <property type="entry name" value="Winged helix-like DNA-binding domain superfamily/Winged helix DNA-binding domain"/>
    <property type="match status" value="1"/>
</dbReference>
<dbReference type="InterPro" id="IPR000591">
    <property type="entry name" value="DEP_dom"/>
</dbReference>
<accession>A0A553NNM7</accession>
<dbReference type="SUPFAM" id="SSF46785">
    <property type="entry name" value="Winged helix' DNA-binding domain"/>
    <property type="match status" value="1"/>
</dbReference>
<feature type="domain" description="RGS" evidence="2">
    <location>
        <begin position="344"/>
        <end position="459"/>
    </location>
</feature>
<organism evidence="4 5">
    <name type="scientific">Tigriopus californicus</name>
    <name type="common">Marine copepod</name>
    <dbReference type="NCBI Taxonomy" id="6832"/>
    <lineage>
        <taxon>Eukaryota</taxon>
        <taxon>Metazoa</taxon>
        <taxon>Ecdysozoa</taxon>
        <taxon>Arthropoda</taxon>
        <taxon>Crustacea</taxon>
        <taxon>Multicrustacea</taxon>
        <taxon>Hexanauplia</taxon>
        <taxon>Copepoda</taxon>
        <taxon>Harpacticoida</taxon>
        <taxon>Harpacticidae</taxon>
        <taxon>Tigriopus</taxon>
    </lineage>
</organism>
<name>A0A553NNM7_TIGCA</name>
<evidence type="ECO:0000313" key="4">
    <source>
        <dbReference type="EMBL" id="TRY67034.1"/>
    </source>
</evidence>
<dbReference type="GO" id="GO:0009968">
    <property type="term" value="P:negative regulation of signal transduction"/>
    <property type="evidence" value="ECO:0007669"/>
    <property type="project" value="UniProtKB-KW"/>
</dbReference>
<dbReference type="InterPro" id="IPR044926">
    <property type="entry name" value="RGS_subdomain_2"/>
</dbReference>
<dbReference type="PANTHER" id="PTHR45746:SF6">
    <property type="entry name" value="LP21163P"/>
    <property type="match status" value="1"/>
</dbReference>
<dbReference type="Pfam" id="PF18148">
    <property type="entry name" value="RGS_DHEX"/>
    <property type="match status" value="1"/>
</dbReference>
<dbReference type="PROSITE" id="PS50186">
    <property type="entry name" value="DEP"/>
    <property type="match status" value="1"/>
</dbReference>
<evidence type="ECO:0000256" key="1">
    <source>
        <dbReference type="ARBA" id="ARBA00022700"/>
    </source>
</evidence>
<dbReference type="GO" id="GO:0008277">
    <property type="term" value="P:regulation of G protein-coupled receptor signaling pathway"/>
    <property type="evidence" value="ECO:0007669"/>
    <property type="project" value="InterPro"/>
</dbReference>
<gene>
    <name evidence="4" type="ORF">TCAL_03470</name>
</gene>
<dbReference type="EMBL" id="VCGU01000011">
    <property type="protein sequence ID" value="TRY67034.1"/>
    <property type="molecule type" value="Genomic_DNA"/>
</dbReference>
<dbReference type="InterPro" id="IPR036305">
    <property type="entry name" value="RGS_sf"/>
</dbReference>
<dbReference type="InterPro" id="IPR015898">
    <property type="entry name" value="G-protein_gamma-like_dom"/>
</dbReference>
<feature type="domain" description="DEP" evidence="3">
    <location>
        <begin position="61"/>
        <end position="136"/>
    </location>
</feature>
<dbReference type="SMART" id="SM00224">
    <property type="entry name" value="GGL"/>
    <property type="match status" value="1"/>
</dbReference>
<dbReference type="InterPro" id="IPR036284">
    <property type="entry name" value="GGL_sf"/>
</dbReference>
<evidence type="ECO:0000259" key="3">
    <source>
        <dbReference type="PROSITE" id="PS50186"/>
    </source>
</evidence>
<dbReference type="InterPro" id="IPR047016">
    <property type="entry name" value="RGS6/7/9/11"/>
</dbReference>
<evidence type="ECO:0000313" key="5">
    <source>
        <dbReference type="Proteomes" id="UP000318571"/>
    </source>
</evidence>
<dbReference type="Pfam" id="PF00610">
    <property type="entry name" value="DEP"/>
    <property type="match status" value="1"/>
</dbReference>
<dbReference type="InterPro" id="IPR036390">
    <property type="entry name" value="WH_DNA-bd_sf"/>
</dbReference>
<sequence length="487" mass="56894">MTTTPALHHASHAFPNPYGLNTSHSCSELSTTKALHVSLDDNPNLLVYLKMENIIERMQKEETGVPIRTVKSFMSKIPSVFTGQDLVQWLLNNLDLTDTGEALILANRMAAYGYFFPIDDHVLAVKNDNTYYRFQTPYYWPSKSWAPENTDYAVYLCKRTMQNKARLELADYEAENLARLQKMFSRKWEYIFMQAEAQSKVDKKRDKQERKILDTQERAFWDVYRPPPGCVNTTELDIKKVCRMNQYSTNNRTDNLRDLAALRRQLLAEASNLRSRVDKCTIRVSKCAETYVEYFNLHREYDAFLVATEPSNPWISDSTEYWEMFEKCSREQVAERRIRRWAFSCWEMLKDPVGHDHFKAFLEKEYATENLLFVEAVWKMKKLAQKDVAEECQRIWKQFLGPGAEMLVNVDSKTHKVTDNNMNEPDRWTFDDAAAHLYYLMTSDSYSRYLRSSHYKDFLEGAKKKCTRNFALAKLSGAKLAITNSGS</sequence>
<dbReference type="CDD" id="cd04450">
    <property type="entry name" value="DEP_RGS7-like"/>
    <property type="match status" value="1"/>
</dbReference>
<dbReference type="Gene3D" id="1.10.1240.60">
    <property type="match status" value="1"/>
</dbReference>
<dbReference type="SUPFAM" id="SSF48670">
    <property type="entry name" value="Transducin (heterotrimeric G protein), gamma chain"/>
    <property type="match status" value="1"/>
</dbReference>
<dbReference type="Proteomes" id="UP000318571">
    <property type="component" value="Chromosome 4"/>
</dbReference>